<evidence type="ECO:0000259" key="5">
    <source>
        <dbReference type="Pfam" id="PF01625"/>
    </source>
</evidence>
<dbReference type="HAMAP" id="MF_01401">
    <property type="entry name" value="MsrA"/>
    <property type="match status" value="1"/>
</dbReference>
<sequence>MAATTAAIFVTFLIAQNAGRLAVTQPAMAAEGIKIAPPKSAIVESPALQTAIFAGGCFWGVEGVFEHSKGVTRVESGYAGGTKADASYVKVSSGQTGHAEAVRVIYDPKKISYNQLLHIYFSVAHDPTQLNRQGPDKGTQYRSAIFPVTAAQKKAAGAYIQQLSVKSPWGAKPVTRIESGTFYPAESYHQDYMRNNPNDAYIRTYDAPKLVNLKRLFPGVYR</sequence>
<evidence type="ECO:0000313" key="6">
    <source>
        <dbReference type="EMBL" id="MFC4291291.1"/>
    </source>
</evidence>
<comment type="caution">
    <text evidence="6">The sequence shown here is derived from an EMBL/GenBank/DDBJ whole genome shotgun (WGS) entry which is preliminary data.</text>
</comment>
<organism evidence="6 7">
    <name type="scientific">Sphingorhabdus arenilitoris</name>
    <dbReference type="NCBI Taxonomy" id="1490041"/>
    <lineage>
        <taxon>Bacteria</taxon>
        <taxon>Pseudomonadati</taxon>
        <taxon>Pseudomonadota</taxon>
        <taxon>Alphaproteobacteria</taxon>
        <taxon>Sphingomonadales</taxon>
        <taxon>Sphingomonadaceae</taxon>
        <taxon>Sphingorhabdus</taxon>
    </lineage>
</organism>
<dbReference type="GO" id="GO:0008113">
    <property type="term" value="F:peptide-methionine (S)-S-oxide reductase activity"/>
    <property type="evidence" value="ECO:0007669"/>
    <property type="project" value="UniProtKB-EC"/>
</dbReference>
<evidence type="ECO:0000256" key="2">
    <source>
        <dbReference type="ARBA" id="ARBA00047806"/>
    </source>
</evidence>
<keyword evidence="1 4" id="KW-0560">Oxidoreductase</keyword>
<dbReference type="PANTHER" id="PTHR43774:SF1">
    <property type="entry name" value="PEPTIDE METHIONINE SULFOXIDE REDUCTASE MSRA 2"/>
    <property type="match status" value="1"/>
</dbReference>
<accession>A0ABV8RD93</accession>
<comment type="function">
    <text evidence="4">Has an important function as a repair enzyme for proteins that have been inactivated by oxidation. Catalyzes the reversible oxidation-reduction of methionine sulfoxide in proteins to methionine.</text>
</comment>
<feature type="domain" description="Peptide methionine sulphoxide reductase MsrA" evidence="5">
    <location>
        <begin position="50"/>
        <end position="201"/>
    </location>
</feature>
<dbReference type="Proteomes" id="UP001595887">
    <property type="component" value="Unassembled WGS sequence"/>
</dbReference>
<evidence type="ECO:0000256" key="1">
    <source>
        <dbReference type="ARBA" id="ARBA00023002"/>
    </source>
</evidence>
<dbReference type="Gene3D" id="3.30.1060.10">
    <property type="entry name" value="Peptide methionine sulphoxide reductase MsrA"/>
    <property type="match status" value="1"/>
</dbReference>
<evidence type="ECO:0000256" key="3">
    <source>
        <dbReference type="ARBA" id="ARBA00048782"/>
    </source>
</evidence>
<evidence type="ECO:0000256" key="4">
    <source>
        <dbReference type="HAMAP-Rule" id="MF_01401"/>
    </source>
</evidence>
<dbReference type="EC" id="1.8.4.11" evidence="4"/>
<protein>
    <recommendedName>
        <fullName evidence="4">Peptide methionine sulfoxide reductase MsrA</fullName>
        <shortName evidence="4">Protein-methionine-S-oxide reductase</shortName>
        <ecNumber evidence="4">1.8.4.11</ecNumber>
    </recommendedName>
    <alternativeName>
        <fullName evidence="4">Peptide-methionine (S)-S-oxide reductase</fullName>
        <shortName evidence="4">Peptide Met(O) reductase</shortName>
    </alternativeName>
</protein>
<keyword evidence="7" id="KW-1185">Reference proteome</keyword>
<name>A0ABV8RD93_9SPHN</name>
<reference evidence="7" key="1">
    <citation type="journal article" date="2019" name="Int. J. Syst. Evol. Microbiol.">
        <title>The Global Catalogue of Microorganisms (GCM) 10K type strain sequencing project: providing services to taxonomists for standard genome sequencing and annotation.</title>
        <authorList>
            <consortium name="The Broad Institute Genomics Platform"/>
            <consortium name="The Broad Institute Genome Sequencing Center for Infectious Disease"/>
            <person name="Wu L."/>
            <person name="Ma J."/>
        </authorList>
    </citation>
    <scope>NUCLEOTIDE SEQUENCE [LARGE SCALE GENOMIC DNA]</scope>
    <source>
        <strain evidence="7">CECT 8531</strain>
    </source>
</reference>
<gene>
    <name evidence="4 6" type="primary">msrA</name>
    <name evidence="6" type="ORF">ACFOWX_02565</name>
</gene>
<dbReference type="SUPFAM" id="SSF55068">
    <property type="entry name" value="Peptide methionine sulfoxide reductase"/>
    <property type="match status" value="1"/>
</dbReference>
<dbReference type="InterPro" id="IPR036509">
    <property type="entry name" value="Met_Sox_Rdtase_MsrA_sf"/>
</dbReference>
<comment type="catalytic activity">
    <reaction evidence="2 4">
        <text>L-methionyl-[protein] + [thioredoxin]-disulfide + H2O = L-methionyl-(S)-S-oxide-[protein] + [thioredoxin]-dithiol</text>
        <dbReference type="Rhea" id="RHEA:14217"/>
        <dbReference type="Rhea" id="RHEA-COMP:10698"/>
        <dbReference type="Rhea" id="RHEA-COMP:10700"/>
        <dbReference type="Rhea" id="RHEA-COMP:12313"/>
        <dbReference type="Rhea" id="RHEA-COMP:12315"/>
        <dbReference type="ChEBI" id="CHEBI:15377"/>
        <dbReference type="ChEBI" id="CHEBI:16044"/>
        <dbReference type="ChEBI" id="CHEBI:29950"/>
        <dbReference type="ChEBI" id="CHEBI:44120"/>
        <dbReference type="ChEBI" id="CHEBI:50058"/>
        <dbReference type="EC" id="1.8.4.11"/>
    </reaction>
</comment>
<feature type="active site" evidence="4">
    <location>
        <position position="57"/>
    </location>
</feature>
<comment type="catalytic activity">
    <reaction evidence="3 4">
        <text>[thioredoxin]-disulfide + L-methionine + H2O = L-methionine (S)-S-oxide + [thioredoxin]-dithiol</text>
        <dbReference type="Rhea" id="RHEA:19993"/>
        <dbReference type="Rhea" id="RHEA-COMP:10698"/>
        <dbReference type="Rhea" id="RHEA-COMP:10700"/>
        <dbReference type="ChEBI" id="CHEBI:15377"/>
        <dbReference type="ChEBI" id="CHEBI:29950"/>
        <dbReference type="ChEBI" id="CHEBI:50058"/>
        <dbReference type="ChEBI" id="CHEBI:57844"/>
        <dbReference type="ChEBI" id="CHEBI:58772"/>
        <dbReference type="EC" id="1.8.4.11"/>
    </reaction>
</comment>
<evidence type="ECO:0000313" key="7">
    <source>
        <dbReference type="Proteomes" id="UP001595887"/>
    </source>
</evidence>
<proteinExistence type="inferred from homology"/>
<dbReference type="PANTHER" id="PTHR43774">
    <property type="entry name" value="PEPTIDE METHIONINE SULFOXIDE REDUCTASE"/>
    <property type="match status" value="1"/>
</dbReference>
<dbReference type="InterPro" id="IPR002569">
    <property type="entry name" value="Met_Sox_Rdtase_MsrA_dom"/>
</dbReference>
<comment type="similarity">
    <text evidence="4">Belongs to the MsrA Met sulfoxide reductase family.</text>
</comment>
<dbReference type="Pfam" id="PF01625">
    <property type="entry name" value="PMSR"/>
    <property type="match status" value="1"/>
</dbReference>
<dbReference type="NCBIfam" id="TIGR00401">
    <property type="entry name" value="msrA"/>
    <property type="match status" value="1"/>
</dbReference>
<dbReference type="EMBL" id="JBHSDH010000010">
    <property type="protein sequence ID" value="MFC4291291.1"/>
    <property type="molecule type" value="Genomic_DNA"/>
</dbReference>